<name>A0A6J7US86_9ZZZZ</name>
<gene>
    <name evidence="1" type="ORF">UFOPK2806_02652</name>
    <name evidence="2" type="ORF">UFOPK4306_02570</name>
</gene>
<evidence type="ECO:0000313" key="2">
    <source>
        <dbReference type="EMBL" id="CAB5068865.1"/>
    </source>
</evidence>
<dbReference type="EMBL" id="CAEZYY010000075">
    <property type="protein sequence ID" value="CAB4774918.1"/>
    <property type="molecule type" value="Genomic_DNA"/>
</dbReference>
<dbReference type="SUPFAM" id="SSF109604">
    <property type="entry name" value="HD-domain/PDEase-like"/>
    <property type="match status" value="1"/>
</dbReference>
<protein>
    <submittedName>
        <fullName evidence="2">Unannotated protein</fullName>
    </submittedName>
</protein>
<proteinExistence type="predicted"/>
<sequence length="272" mass="29067">MTDTPHAAFGPRYASALADAAMWHHGQVRKGSDIPYVSHVLSVSAFLLEDGADEDEAIAGLLHDSIEDANVTVSELVARYGQRVADIVAACTDDWSGDPHHKSAWWPRKVQHIAHVTGAAADADLGIARVTAADKLANLRSTLDAGDPGVFSRFKAGIGGFTWYQQTFGGLLVQRLGSESLLSRRLSMALRELGELVSMERTRLGGAVGELGAKFAEVAVPEGSGPYSPWPWFVLDAVHRTGGAMPTTDVIATCWQSWFGASMPDGLSLGLR</sequence>
<dbReference type="Gene3D" id="1.10.3210.10">
    <property type="entry name" value="Hypothetical protein af1432"/>
    <property type="match status" value="1"/>
</dbReference>
<dbReference type="Pfam" id="PF13328">
    <property type="entry name" value="HD_4"/>
    <property type="match status" value="1"/>
</dbReference>
<evidence type="ECO:0000313" key="1">
    <source>
        <dbReference type="EMBL" id="CAB4774918.1"/>
    </source>
</evidence>
<dbReference type="EMBL" id="CAFBQP010000171">
    <property type="protein sequence ID" value="CAB5068865.1"/>
    <property type="molecule type" value="Genomic_DNA"/>
</dbReference>
<dbReference type="GO" id="GO:0008893">
    <property type="term" value="F:guanosine-3',5'-bis(diphosphate) 3'-diphosphatase activity"/>
    <property type="evidence" value="ECO:0007669"/>
    <property type="project" value="TreeGrafter"/>
</dbReference>
<organism evidence="2">
    <name type="scientific">freshwater metagenome</name>
    <dbReference type="NCBI Taxonomy" id="449393"/>
    <lineage>
        <taxon>unclassified sequences</taxon>
        <taxon>metagenomes</taxon>
        <taxon>ecological metagenomes</taxon>
    </lineage>
</organism>
<reference evidence="2" key="1">
    <citation type="submission" date="2020-05" db="EMBL/GenBank/DDBJ databases">
        <authorList>
            <person name="Chiriac C."/>
            <person name="Salcher M."/>
            <person name="Ghai R."/>
            <person name="Kavagutti S V."/>
        </authorList>
    </citation>
    <scope>NUCLEOTIDE SEQUENCE</scope>
</reference>
<dbReference type="InterPro" id="IPR052194">
    <property type="entry name" value="MESH1"/>
</dbReference>
<accession>A0A6J7US86</accession>
<dbReference type="AlphaFoldDB" id="A0A6J7US86"/>
<dbReference type="PANTHER" id="PTHR46246:SF1">
    <property type="entry name" value="GUANOSINE-3',5'-BIS(DIPHOSPHATE) 3'-PYROPHOSPHOHYDROLASE MESH1"/>
    <property type="match status" value="1"/>
</dbReference>
<dbReference type="PANTHER" id="PTHR46246">
    <property type="entry name" value="GUANOSINE-3',5'-BIS(DIPHOSPHATE) 3'-PYROPHOSPHOHYDROLASE MESH1"/>
    <property type="match status" value="1"/>
</dbReference>